<keyword evidence="6" id="KW-0030">Aminoacyl-tRNA synthetase</keyword>
<keyword evidence="5" id="KW-0067">ATP-binding</keyword>
<dbReference type="PROSITE" id="PS50858">
    <property type="entry name" value="BSD"/>
    <property type="match status" value="1"/>
</dbReference>
<dbReference type="InterPro" id="IPR045864">
    <property type="entry name" value="aa-tRNA-synth_II/BPL/LPL"/>
</dbReference>
<dbReference type="Pfam" id="PF03909">
    <property type="entry name" value="BSD"/>
    <property type="match status" value="1"/>
</dbReference>
<dbReference type="GO" id="GO:0005524">
    <property type="term" value="F:ATP binding"/>
    <property type="evidence" value="ECO:0007669"/>
    <property type="project" value="UniProtKB-KW"/>
</dbReference>
<keyword evidence="4" id="KW-0547">Nucleotide-binding</keyword>
<dbReference type="PRINTS" id="PR00981">
    <property type="entry name" value="TRNASYNTHSER"/>
</dbReference>
<dbReference type="Pfam" id="PF00587">
    <property type="entry name" value="tRNA-synt_2b"/>
    <property type="match status" value="1"/>
</dbReference>
<dbReference type="CDD" id="cd02981">
    <property type="entry name" value="PDI_b_family"/>
    <property type="match status" value="1"/>
</dbReference>
<evidence type="ECO:0000256" key="8">
    <source>
        <dbReference type="SAM" id="MobiDB-lite"/>
    </source>
</evidence>
<dbReference type="SUPFAM" id="SSF52833">
    <property type="entry name" value="Thioredoxin-like"/>
    <property type="match status" value="3"/>
</dbReference>
<dbReference type="PANTHER" id="PTHR46295">
    <property type="entry name" value="ENDOPLASMIC RETICULUM RESIDENT PROTEIN 44"/>
    <property type="match status" value="1"/>
</dbReference>
<dbReference type="GO" id="GO:0004828">
    <property type="term" value="F:serine-tRNA ligase activity"/>
    <property type="evidence" value="ECO:0007669"/>
    <property type="project" value="UniProtKB-EC"/>
</dbReference>
<dbReference type="PANTHER" id="PTHR46295:SF1">
    <property type="entry name" value="ENDOPLASMIC RETICULUM RESIDENT PROTEIN 44"/>
    <property type="match status" value="1"/>
</dbReference>
<dbReference type="InterPro" id="IPR011993">
    <property type="entry name" value="PH-like_dom_sf"/>
</dbReference>
<dbReference type="InterPro" id="IPR006195">
    <property type="entry name" value="aa-tRNA-synth_II"/>
</dbReference>
<evidence type="ECO:0000259" key="12">
    <source>
        <dbReference type="PROSITE" id="PS51352"/>
    </source>
</evidence>
<evidence type="ECO:0000256" key="4">
    <source>
        <dbReference type="ARBA" id="ARBA00022741"/>
    </source>
</evidence>
<dbReference type="GO" id="GO:0003756">
    <property type="term" value="F:protein disulfide isomerase activity"/>
    <property type="evidence" value="ECO:0007669"/>
    <property type="project" value="TreeGrafter"/>
</dbReference>
<evidence type="ECO:0000256" key="1">
    <source>
        <dbReference type="ARBA" id="ARBA00010728"/>
    </source>
</evidence>
<dbReference type="Pfam" id="PF13848">
    <property type="entry name" value="Thioredoxin_6"/>
    <property type="match status" value="1"/>
</dbReference>
<dbReference type="SUPFAM" id="SSF55681">
    <property type="entry name" value="Class II aaRS and biotin synthetases"/>
    <property type="match status" value="1"/>
</dbReference>
<dbReference type="GO" id="GO:0006457">
    <property type="term" value="P:protein folding"/>
    <property type="evidence" value="ECO:0007669"/>
    <property type="project" value="TreeGrafter"/>
</dbReference>
<evidence type="ECO:0000313" key="13">
    <source>
        <dbReference type="Proteomes" id="UP000035681"/>
    </source>
</evidence>
<keyword evidence="13" id="KW-1185">Reference proteome</keyword>
<feature type="domain" description="BSD" evidence="10">
    <location>
        <begin position="604"/>
        <end position="656"/>
    </location>
</feature>
<protein>
    <recommendedName>
        <fullName evidence="2">serine--tRNA ligase</fullName>
        <ecNumber evidence="2">6.1.1.11</ecNumber>
    </recommendedName>
    <alternativeName>
        <fullName evidence="7">Seryl-tRNA synthetase</fullName>
    </alternativeName>
</protein>
<dbReference type="Gene3D" id="3.40.30.10">
    <property type="entry name" value="Glutaredoxin"/>
    <property type="match status" value="3"/>
</dbReference>
<dbReference type="InterPro" id="IPR005607">
    <property type="entry name" value="BSD_dom"/>
</dbReference>
<evidence type="ECO:0000256" key="3">
    <source>
        <dbReference type="ARBA" id="ARBA00022598"/>
    </source>
</evidence>
<feature type="domain" description="Thioredoxin" evidence="12">
    <location>
        <begin position="6"/>
        <end position="134"/>
    </location>
</feature>
<dbReference type="GO" id="GO:0006434">
    <property type="term" value="P:seryl-tRNA aminoacylation"/>
    <property type="evidence" value="ECO:0007669"/>
    <property type="project" value="InterPro"/>
</dbReference>
<dbReference type="GO" id="GO:0005793">
    <property type="term" value="C:endoplasmic reticulum-Golgi intermediate compartment"/>
    <property type="evidence" value="ECO:0007669"/>
    <property type="project" value="TreeGrafter"/>
</dbReference>
<evidence type="ECO:0000256" key="2">
    <source>
        <dbReference type="ARBA" id="ARBA00012840"/>
    </source>
</evidence>
<keyword evidence="3" id="KW-0436">Ligase</keyword>
<dbReference type="InterPro" id="IPR035925">
    <property type="entry name" value="BSD_dom_sf"/>
</dbReference>
<keyword evidence="9" id="KW-1133">Transmembrane helix</keyword>
<dbReference type="InterPro" id="IPR036249">
    <property type="entry name" value="Thioredoxin-like_sf"/>
</dbReference>
<evidence type="ECO:0000259" key="11">
    <source>
        <dbReference type="PROSITE" id="PS50862"/>
    </source>
</evidence>
<evidence type="ECO:0000256" key="7">
    <source>
        <dbReference type="ARBA" id="ARBA00031113"/>
    </source>
</evidence>
<evidence type="ECO:0000256" key="6">
    <source>
        <dbReference type="ARBA" id="ARBA00023146"/>
    </source>
</evidence>
<dbReference type="SMART" id="SM00751">
    <property type="entry name" value="BSD"/>
    <property type="match status" value="2"/>
</dbReference>
<dbReference type="Pfam" id="PF00085">
    <property type="entry name" value="Thioredoxin"/>
    <property type="match status" value="1"/>
</dbReference>
<feature type="region of interest" description="Disordered" evidence="8">
    <location>
        <begin position="856"/>
        <end position="901"/>
    </location>
</feature>
<evidence type="ECO:0000256" key="9">
    <source>
        <dbReference type="SAM" id="Phobius"/>
    </source>
</evidence>
<keyword evidence="9" id="KW-0812">Transmembrane</keyword>
<dbReference type="AlphaFoldDB" id="A0AAF5D0Y3"/>
<proteinExistence type="inferred from homology"/>
<evidence type="ECO:0000313" key="14">
    <source>
        <dbReference type="WBParaSite" id="TCONS_00004833.p1"/>
    </source>
</evidence>
<dbReference type="Gene3D" id="1.10.3970.10">
    <property type="entry name" value="BSD domain"/>
    <property type="match status" value="1"/>
</dbReference>
<feature type="transmembrane region" description="Helical" evidence="9">
    <location>
        <begin position="1102"/>
        <end position="1122"/>
    </location>
</feature>
<accession>A0AAF5D0Y3</accession>
<dbReference type="InterPro" id="IPR013766">
    <property type="entry name" value="Thioredoxin_domain"/>
</dbReference>
<dbReference type="PROSITE" id="PS51352">
    <property type="entry name" value="THIOREDOXIN_2"/>
    <property type="match status" value="1"/>
</dbReference>
<dbReference type="EC" id="6.1.1.11" evidence="2"/>
<dbReference type="GO" id="GO:0005789">
    <property type="term" value="C:endoplasmic reticulum membrane"/>
    <property type="evidence" value="ECO:0007669"/>
    <property type="project" value="TreeGrafter"/>
</dbReference>
<comment type="similarity">
    <text evidence="1">Belongs to the class-II aminoacyl-tRNA synthetase family. Type-1 seryl-tRNA synthetase subfamily.</text>
</comment>
<keyword evidence="9" id="KW-0472">Membrane</keyword>
<dbReference type="Gene3D" id="3.30.930.10">
    <property type="entry name" value="Bira Bifunctional Protein, Domain 2"/>
    <property type="match status" value="1"/>
</dbReference>
<feature type="domain" description="Aminoacyl-transfer RNA synthetases class-II family profile" evidence="11">
    <location>
        <begin position="1292"/>
        <end position="1523"/>
    </location>
</feature>
<dbReference type="SUPFAM" id="SSF140383">
    <property type="entry name" value="BSD domain-like"/>
    <property type="match status" value="1"/>
</dbReference>
<evidence type="ECO:0000256" key="5">
    <source>
        <dbReference type="ARBA" id="ARBA00022840"/>
    </source>
</evidence>
<dbReference type="Gene3D" id="2.30.29.30">
    <property type="entry name" value="Pleckstrin-homology domain (PH domain)/Phosphotyrosine-binding domain (PTB)"/>
    <property type="match status" value="1"/>
</dbReference>
<dbReference type="Proteomes" id="UP000035681">
    <property type="component" value="Unplaced"/>
</dbReference>
<dbReference type="InterPro" id="IPR002314">
    <property type="entry name" value="aa-tRNA-synt_IIb"/>
</dbReference>
<sequence length="1555" mass="179937">YIKFIILSHHNISSRDNISTIHGAVIPATMENFEKLAKTHSVLIVNFYADWCRFSQLLKPIFEDASEKIGDDVKKNIAFVSVNCEEQPDLAQKYNINKYPTLKIIKFGVVAKREYRGQRTAEAISEFAVKVFKTAVVHLRNESDIQTKIDNKKNAVIAYATSPSKAFETAIRTAGSFMDDCNVYIAFGEWVKNLSIKDPKFSFFDHKSGQKTDYEGDHNDIEGIKKWITDVCIPIVREITFDNAEELTEEGLPFLILFRKIGDVQSENHFIEAVKRELGDQRPFINALLADGRLFAHPLHHLGKTEDDLPLIVIDSFRHMYVFKDFHDVHKQDGKLRQFVLDLHSGKLHREFHYGPETEAPKADEEVISTAPPESVFNKLKPSEQRYTDFLRAATKKCLTRIIMASELEEIPDKLLQTFKDIRIRLAHESSKSLGEPGIFEVWTNGVKYIFNDTLETHFAHYDDVTGIRVSPPTKSRIMLQIKHKDNTKQVTFIFVKPDTDKIELRDIRDVARGIIHQSFIRYKQYKTEKSKRTAQLQEIHETVKSKILDEDKFMNSIYTILVKEKYLSPADFWEDHLKNALLSKEENQGVSSGFLGAISQSEDKEGVTLNLSLEIINAIFKTYPAVEKKHLEMVPQEISEQEFWAKFFKSHYFHRDRDSHNAPDSKDDIFKDCIDIDEKDMSKIVEQCVVANGNRGIDNEDNFGILSSNDNDDSSDKNGISKNKMLIKRCNYLSERIIKSIQENKKSFLDDVENKNLSKEDELIKKNFAELKSFMACYSNLQNILFVPFGMTRHEYRCQKEQENPDIEYNDSEFDEYWNSLASVVEKEVKLETSINLLTTTLKVLQDNPNEPGLCDVEFSSDDSKDDDLDDSNELSDPELKRPRYESGYTKPSMHGESRLERNYEKMEEVLNSLIDDFTKKCDHNKVKLNSIADEQIAECHAACSELIRHFWSCFPPKCQEHLEKILKIVPALKDFDTYKIKKIAEKYGDDKVEHLRKMIAVICARLEELKTIFDNKSFTQLELEGRIIVDNDNPENVLILSDDKSLEIHGNGKEYQRFSERLFNNIMQNGSSRNGIDINGTQNDSSVSYEYHQEEDELCLYSIFLFFFYFYLLNIIRIMLLRNIIKQRNIFIRSSVQYVKLNPLEQELVNRRPDLDLETLVEEENLEIIEKNIKNRKGVGDIKKIHEIWKCIQNFDKTKYQPIEESKKVYKNLWDQLYLEAFCIPNKTHPSVPIGPEENGKIVKECDISNEKLSKIKIAEALGKSMGCLSYPSVASGNRSYYFSGFLSALEKSILNYAYNYLKNLGFIPVIVPDIIHNNITVGCGVYQRSDHSIQYSVLNNPSLHLAGTSEMGLANLVEGKTFIRHDIFPKKFVALSRCYRPEISKSAIEAKLYRVHEFFKVEMFSICRPDQSDKVLEEFVDIQRKIVEDLEIPYKLIDMASEELGASAYRKYDIVGFMAGRNIFGEVTSASNCTDYQSRRLNIRFKNSNGEYEYLHTVNGTAVASTRSLICLLENMQMRKWKVKSFEKMSFHGNRNYWKNIKLTEASIFNYE</sequence>
<reference evidence="14" key="1">
    <citation type="submission" date="2024-02" db="UniProtKB">
        <authorList>
            <consortium name="WormBaseParasite"/>
        </authorList>
    </citation>
    <scope>IDENTIFICATION</scope>
</reference>
<dbReference type="PROSITE" id="PS50862">
    <property type="entry name" value="AA_TRNA_LIGASE_II"/>
    <property type="match status" value="1"/>
</dbReference>
<evidence type="ECO:0000259" key="10">
    <source>
        <dbReference type="PROSITE" id="PS50858"/>
    </source>
</evidence>
<dbReference type="InterPro" id="IPR052643">
    <property type="entry name" value="ERP44"/>
</dbReference>
<name>A0AAF5D0Y3_STRER</name>
<feature type="compositionally biased region" description="Acidic residues" evidence="8">
    <location>
        <begin position="860"/>
        <end position="878"/>
    </location>
</feature>
<dbReference type="InterPro" id="IPR002317">
    <property type="entry name" value="Ser-tRNA-ligase_type_1"/>
</dbReference>
<dbReference type="WBParaSite" id="TCONS_00004833.p1">
    <property type="protein sequence ID" value="TCONS_00004833.p1"/>
    <property type="gene ID" value="XLOC_002921"/>
</dbReference>
<organism evidence="13 14">
    <name type="scientific">Strongyloides stercoralis</name>
    <name type="common">Threadworm</name>
    <dbReference type="NCBI Taxonomy" id="6248"/>
    <lineage>
        <taxon>Eukaryota</taxon>
        <taxon>Metazoa</taxon>
        <taxon>Ecdysozoa</taxon>
        <taxon>Nematoda</taxon>
        <taxon>Chromadorea</taxon>
        <taxon>Rhabditida</taxon>
        <taxon>Tylenchina</taxon>
        <taxon>Panagrolaimomorpha</taxon>
        <taxon>Strongyloidoidea</taxon>
        <taxon>Strongyloididae</taxon>
        <taxon>Strongyloides</taxon>
    </lineage>
</organism>